<name>L9UZB8_HALBP</name>
<reference evidence="2 3" key="1">
    <citation type="journal article" date="2014" name="PLoS Genet.">
        <title>Phylogenetically driven sequencing of extremely halophilic archaea reveals strategies for static and dynamic osmo-response.</title>
        <authorList>
            <person name="Becker E.A."/>
            <person name="Seitzer P.M."/>
            <person name="Tritt A."/>
            <person name="Larsen D."/>
            <person name="Krusor M."/>
            <person name="Yao A.I."/>
            <person name="Wu D."/>
            <person name="Madern D."/>
            <person name="Eisen J.A."/>
            <person name="Darling A.E."/>
            <person name="Facciotti M.T."/>
        </authorList>
    </citation>
    <scope>NUCLEOTIDE SEQUENCE [LARGE SCALE GENOMIC DNA]</scope>
    <source>
        <strain evidence="2 3">DSM 11551</strain>
    </source>
</reference>
<dbReference type="InterPro" id="IPR002749">
    <property type="entry name" value="DUF63"/>
</dbReference>
<evidence type="ECO:0000313" key="2">
    <source>
        <dbReference type="EMBL" id="ELY30087.1"/>
    </source>
</evidence>
<dbReference type="PANTHER" id="PTHR40700:SF1">
    <property type="entry name" value="DUF63 DOMAIN-CONTAINING PROTEIN"/>
    <property type="match status" value="1"/>
</dbReference>
<sequence length="398" mass="42761">MYLVRETGILNTHDAGDSGMATVAERVGMDPERLWGSAMVAVLVALIGGSLAFPELVYDRFIWHYFWGPVQADANSAVCAVRTGGVTQYLTSASACAEAAEPVAYPGYTLVSEVGYMLTLLFALTGVVFLMRRLDIGTDRNFFYSLLPFMFFGGALRVVEDANDTAAVAESIITYPLNTLVISPVIYFTVFLVTLGAIAVAVALEHTDVTDSYERPLFAIGVVVLGLTLAYLFSLAINGAQGVEFHPQVLVVMLAGATLSAAATWWLIERFAPQINSGTETIGLVIIWGHAVDGVANVIGLDWMTELGAGPNLVPKHPVNQFVVDFTASTLPAPIHAITGDAWPFLLVKLVAATFVVWVFEEGIFEESPRYTMLLLIAVLAVGLGPGTRDMLRATFGV</sequence>
<evidence type="ECO:0008006" key="4">
    <source>
        <dbReference type="Google" id="ProtNLM"/>
    </source>
</evidence>
<evidence type="ECO:0000313" key="3">
    <source>
        <dbReference type="Proteomes" id="UP000011585"/>
    </source>
</evidence>
<keyword evidence="1" id="KW-0812">Transmembrane</keyword>
<dbReference type="Pfam" id="PF01889">
    <property type="entry name" value="DUF63"/>
    <property type="match status" value="1"/>
</dbReference>
<feature type="transmembrane region" description="Helical" evidence="1">
    <location>
        <begin position="372"/>
        <end position="392"/>
    </location>
</feature>
<accession>L9UZB8</accession>
<feature type="transmembrane region" description="Helical" evidence="1">
    <location>
        <begin position="114"/>
        <end position="130"/>
    </location>
</feature>
<dbReference type="EMBL" id="AOHT01000011">
    <property type="protein sequence ID" value="ELY30087.1"/>
    <property type="molecule type" value="Genomic_DNA"/>
</dbReference>
<keyword evidence="1" id="KW-0472">Membrane</keyword>
<dbReference type="PATRIC" id="fig|469382.19.peg.846"/>
<feature type="transmembrane region" description="Helical" evidence="1">
    <location>
        <begin position="142"/>
        <end position="159"/>
    </location>
</feature>
<dbReference type="Proteomes" id="UP000011585">
    <property type="component" value="Unassembled WGS sequence"/>
</dbReference>
<protein>
    <recommendedName>
        <fullName evidence="4">DUF63 family protein</fullName>
    </recommendedName>
</protein>
<proteinExistence type="predicted"/>
<organism evidence="2 3">
    <name type="scientific">Halogeometricum borinquense (strain ATCC 700274 / DSM 11551 / JCM 10706 / KCTC 4070 / PR3)</name>
    <dbReference type="NCBI Taxonomy" id="469382"/>
    <lineage>
        <taxon>Archaea</taxon>
        <taxon>Methanobacteriati</taxon>
        <taxon>Methanobacteriota</taxon>
        <taxon>Stenosarchaea group</taxon>
        <taxon>Halobacteria</taxon>
        <taxon>Halobacteriales</taxon>
        <taxon>Haloferacaceae</taxon>
        <taxon>Halogeometricum</taxon>
    </lineage>
</organism>
<dbReference type="AlphaFoldDB" id="L9UZB8"/>
<feature type="transmembrane region" description="Helical" evidence="1">
    <location>
        <begin position="179"/>
        <end position="204"/>
    </location>
</feature>
<dbReference type="PANTHER" id="PTHR40700">
    <property type="entry name" value="HYPOTHETICAL MEMBRANE PROTEIN, CONSERVED, DUF63 FAMILY"/>
    <property type="match status" value="1"/>
</dbReference>
<feature type="transmembrane region" description="Helical" evidence="1">
    <location>
        <begin position="342"/>
        <end position="360"/>
    </location>
</feature>
<comment type="caution">
    <text evidence="2">The sequence shown here is derived from an EMBL/GenBank/DDBJ whole genome shotgun (WGS) entry which is preliminary data.</text>
</comment>
<feature type="transmembrane region" description="Helical" evidence="1">
    <location>
        <begin position="249"/>
        <end position="268"/>
    </location>
</feature>
<keyword evidence="1" id="KW-1133">Transmembrane helix</keyword>
<feature type="transmembrane region" description="Helical" evidence="1">
    <location>
        <begin position="34"/>
        <end position="53"/>
    </location>
</feature>
<evidence type="ECO:0000256" key="1">
    <source>
        <dbReference type="SAM" id="Phobius"/>
    </source>
</evidence>
<gene>
    <name evidence="2" type="ORF">C499_04309</name>
</gene>
<feature type="transmembrane region" description="Helical" evidence="1">
    <location>
        <begin position="216"/>
        <end position="237"/>
    </location>
</feature>